<reference evidence="2" key="1">
    <citation type="journal article" date="2022" name="bioRxiv">
        <title>Sequencing and chromosome-scale assembly of the giantPleurodeles waltlgenome.</title>
        <authorList>
            <person name="Brown T."/>
            <person name="Elewa A."/>
            <person name="Iarovenko S."/>
            <person name="Subramanian E."/>
            <person name="Araus A.J."/>
            <person name="Petzold A."/>
            <person name="Susuki M."/>
            <person name="Suzuki K.-i.T."/>
            <person name="Hayashi T."/>
            <person name="Toyoda A."/>
            <person name="Oliveira C."/>
            <person name="Osipova E."/>
            <person name="Leigh N.D."/>
            <person name="Simon A."/>
            <person name="Yun M.H."/>
        </authorList>
    </citation>
    <scope>NUCLEOTIDE SEQUENCE</scope>
    <source>
        <strain evidence="2">20211129_DDA</strain>
        <tissue evidence="2">Liver</tissue>
    </source>
</reference>
<dbReference type="Proteomes" id="UP001066276">
    <property type="component" value="Chromosome 7"/>
</dbReference>
<feature type="region of interest" description="Disordered" evidence="1">
    <location>
        <begin position="1"/>
        <end position="27"/>
    </location>
</feature>
<dbReference type="EMBL" id="JANPWB010000011">
    <property type="protein sequence ID" value="KAJ1122395.1"/>
    <property type="molecule type" value="Genomic_DNA"/>
</dbReference>
<accession>A0AAV7P5F2</accession>
<comment type="caution">
    <text evidence="2">The sequence shown here is derived from an EMBL/GenBank/DDBJ whole genome shotgun (WGS) entry which is preliminary data.</text>
</comment>
<sequence>MLQPAYGWPGPDWGPALSDGGMREPGEWAEDWPGVGSEELWFAGAWPGAWSEAFEFRGAGLVEGSLLGVPGSPESGSACWVMVHGYAS</sequence>
<evidence type="ECO:0000256" key="1">
    <source>
        <dbReference type="SAM" id="MobiDB-lite"/>
    </source>
</evidence>
<protein>
    <submittedName>
        <fullName evidence="2">Uncharacterized protein</fullName>
    </submittedName>
</protein>
<organism evidence="2 3">
    <name type="scientific">Pleurodeles waltl</name>
    <name type="common">Iberian ribbed newt</name>
    <dbReference type="NCBI Taxonomy" id="8319"/>
    <lineage>
        <taxon>Eukaryota</taxon>
        <taxon>Metazoa</taxon>
        <taxon>Chordata</taxon>
        <taxon>Craniata</taxon>
        <taxon>Vertebrata</taxon>
        <taxon>Euteleostomi</taxon>
        <taxon>Amphibia</taxon>
        <taxon>Batrachia</taxon>
        <taxon>Caudata</taxon>
        <taxon>Salamandroidea</taxon>
        <taxon>Salamandridae</taxon>
        <taxon>Pleurodelinae</taxon>
        <taxon>Pleurodeles</taxon>
    </lineage>
</organism>
<evidence type="ECO:0000313" key="3">
    <source>
        <dbReference type="Proteomes" id="UP001066276"/>
    </source>
</evidence>
<evidence type="ECO:0000313" key="2">
    <source>
        <dbReference type="EMBL" id="KAJ1122395.1"/>
    </source>
</evidence>
<keyword evidence="3" id="KW-1185">Reference proteome</keyword>
<proteinExistence type="predicted"/>
<gene>
    <name evidence="2" type="ORF">NDU88_000884</name>
</gene>
<dbReference type="AlphaFoldDB" id="A0AAV7P5F2"/>
<name>A0AAV7P5F2_PLEWA</name>